<keyword evidence="4" id="KW-1185">Reference proteome</keyword>
<accession>A0A448WKA4</accession>
<dbReference type="AlphaFoldDB" id="A0A448WKA4"/>
<dbReference type="Proteomes" id="UP000784294">
    <property type="component" value="Unassembled WGS sequence"/>
</dbReference>
<evidence type="ECO:0000256" key="1">
    <source>
        <dbReference type="ARBA" id="ARBA00022737"/>
    </source>
</evidence>
<proteinExistence type="predicted"/>
<gene>
    <name evidence="3" type="ORF">PXEA_LOCUS7316</name>
</gene>
<dbReference type="Pfam" id="PF25523">
    <property type="entry name" value="Ig_RIMBP2"/>
    <property type="match status" value="1"/>
</dbReference>
<sequence>MPDPPSHVALEPGPQDGLLLVTWRPVPQNRAALTTATAANLSDSLPVQGYTVCINGQPVAEVKGVMSEPITHFQQCLHSSPLSLLVNKLIKVVWIS</sequence>
<reference evidence="3" key="1">
    <citation type="submission" date="2018-11" db="EMBL/GenBank/DDBJ databases">
        <authorList>
            <consortium name="Pathogen Informatics"/>
        </authorList>
    </citation>
    <scope>NUCLEOTIDE SEQUENCE</scope>
</reference>
<evidence type="ECO:0000259" key="2">
    <source>
        <dbReference type="Pfam" id="PF25523"/>
    </source>
</evidence>
<name>A0A448WKA4_9PLAT</name>
<dbReference type="InterPro" id="IPR040325">
    <property type="entry name" value="RIMBP1/2/3"/>
</dbReference>
<dbReference type="GO" id="GO:0007274">
    <property type="term" value="P:neuromuscular synaptic transmission"/>
    <property type="evidence" value="ECO:0007669"/>
    <property type="project" value="TreeGrafter"/>
</dbReference>
<evidence type="ECO:0000313" key="4">
    <source>
        <dbReference type="Proteomes" id="UP000784294"/>
    </source>
</evidence>
<organism evidence="3 4">
    <name type="scientific">Protopolystoma xenopodis</name>
    <dbReference type="NCBI Taxonomy" id="117903"/>
    <lineage>
        <taxon>Eukaryota</taxon>
        <taxon>Metazoa</taxon>
        <taxon>Spiralia</taxon>
        <taxon>Lophotrochozoa</taxon>
        <taxon>Platyhelminthes</taxon>
        <taxon>Monogenea</taxon>
        <taxon>Polyopisthocotylea</taxon>
        <taxon>Polystomatidea</taxon>
        <taxon>Polystomatidae</taxon>
        <taxon>Protopolystoma</taxon>
    </lineage>
</organism>
<comment type="caution">
    <text evidence="3">The sequence shown here is derived from an EMBL/GenBank/DDBJ whole genome shotgun (WGS) entry which is preliminary data.</text>
</comment>
<dbReference type="GO" id="GO:0045202">
    <property type="term" value="C:synapse"/>
    <property type="evidence" value="ECO:0007669"/>
    <property type="project" value="GOC"/>
</dbReference>
<dbReference type="InterPro" id="IPR013783">
    <property type="entry name" value="Ig-like_fold"/>
</dbReference>
<keyword evidence="1" id="KW-0677">Repeat</keyword>
<feature type="domain" description="RIMS-binding protein 1/2/3 Fn3" evidence="2">
    <location>
        <begin position="1"/>
        <end position="71"/>
    </location>
</feature>
<dbReference type="InterPro" id="IPR057884">
    <property type="entry name" value="FN3_RIM-BP1/2/3"/>
</dbReference>
<protein>
    <recommendedName>
        <fullName evidence="2">RIMS-binding protein 1/2/3 Fn3 domain-containing protein</fullName>
    </recommendedName>
</protein>
<dbReference type="PANTHER" id="PTHR14234:SF19">
    <property type="entry name" value="RIM-BINDING PROTEIN, ISOFORM F"/>
    <property type="match status" value="1"/>
</dbReference>
<dbReference type="EMBL" id="CAAALY010019245">
    <property type="protein sequence ID" value="VEL13876.1"/>
    <property type="molecule type" value="Genomic_DNA"/>
</dbReference>
<evidence type="ECO:0000313" key="3">
    <source>
        <dbReference type="EMBL" id="VEL13876.1"/>
    </source>
</evidence>
<dbReference type="Gene3D" id="2.60.40.10">
    <property type="entry name" value="Immunoglobulins"/>
    <property type="match status" value="1"/>
</dbReference>
<dbReference type="OrthoDB" id="4158657at2759"/>
<dbReference type="PANTHER" id="PTHR14234">
    <property type="entry name" value="RIM BINDING PROTEIN-RELATED"/>
    <property type="match status" value="1"/>
</dbReference>